<dbReference type="AlphaFoldDB" id="A0A428R5M5"/>
<gene>
    <name evidence="1" type="ORF">CEP54_000570</name>
</gene>
<organism evidence="1 2">
    <name type="scientific">Fusarium duplospermum</name>
    <dbReference type="NCBI Taxonomy" id="1325734"/>
    <lineage>
        <taxon>Eukaryota</taxon>
        <taxon>Fungi</taxon>
        <taxon>Dikarya</taxon>
        <taxon>Ascomycota</taxon>
        <taxon>Pezizomycotina</taxon>
        <taxon>Sordariomycetes</taxon>
        <taxon>Hypocreomycetidae</taxon>
        <taxon>Hypocreales</taxon>
        <taxon>Nectriaceae</taxon>
        <taxon>Fusarium</taxon>
        <taxon>Fusarium solani species complex</taxon>
    </lineage>
</organism>
<evidence type="ECO:0000313" key="1">
    <source>
        <dbReference type="EMBL" id="RSL72861.1"/>
    </source>
</evidence>
<reference evidence="1 2" key="1">
    <citation type="submission" date="2017-06" db="EMBL/GenBank/DDBJ databases">
        <title>Comparative genomic analysis of Ambrosia Fusariam Clade fungi.</title>
        <authorList>
            <person name="Stajich J.E."/>
            <person name="Carrillo J."/>
            <person name="Kijimoto T."/>
            <person name="Eskalen A."/>
            <person name="O'Donnell K."/>
            <person name="Kasson M."/>
        </authorList>
    </citation>
    <scope>NUCLEOTIDE SEQUENCE [LARGE SCALE GENOMIC DNA]</scope>
    <source>
        <strain evidence="1 2">NRRL62584</strain>
    </source>
</reference>
<keyword evidence="2" id="KW-1185">Reference proteome</keyword>
<evidence type="ECO:0000313" key="2">
    <source>
        <dbReference type="Proteomes" id="UP000288168"/>
    </source>
</evidence>
<name>A0A428R5M5_9HYPO</name>
<dbReference type="Proteomes" id="UP000288168">
    <property type="component" value="Unassembled WGS sequence"/>
</dbReference>
<accession>A0A428R5M5</accession>
<protein>
    <submittedName>
        <fullName evidence="1">Uncharacterized protein</fullName>
    </submittedName>
</protein>
<dbReference type="EMBL" id="NKCI01000003">
    <property type="protein sequence ID" value="RSL72861.1"/>
    <property type="molecule type" value="Genomic_DNA"/>
</dbReference>
<sequence length="74" mass="8473">MHPFVKSYLSLCLGLDKVRNRERYRSPFDQPRKDQGMKKPTNHLVTLSNGACLADDWVSLTKPTKPTSSRPLLM</sequence>
<comment type="caution">
    <text evidence="1">The sequence shown here is derived from an EMBL/GenBank/DDBJ whole genome shotgun (WGS) entry which is preliminary data.</text>
</comment>
<proteinExistence type="predicted"/>